<gene>
    <name evidence="1" type="ORF">LPB303_06635</name>
</gene>
<accession>A0A176TC63</accession>
<dbReference type="STRING" id="1333662.LPB303_06635"/>
<organism evidence="1 2">
    <name type="scientific">Polaribacter atrinae</name>
    <dbReference type="NCBI Taxonomy" id="1333662"/>
    <lineage>
        <taxon>Bacteria</taxon>
        <taxon>Pseudomonadati</taxon>
        <taxon>Bacteroidota</taxon>
        <taxon>Flavobacteriia</taxon>
        <taxon>Flavobacteriales</taxon>
        <taxon>Flavobacteriaceae</taxon>
    </lineage>
</organism>
<dbReference type="AlphaFoldDB" id="A0A176TC63"/>
<dbReference type="RefSeq" id="WP_068449063.1">
    <property type="nucleotide sequence ID" value="NZ_CP150660.1"/>
</dbReference>
<evidence type="ECO:0000313" key="2">
    <source>
        <dbReference type="Proteomes" id="UP000076923"/>
    </source>
</evidence>
<proteinExistence type="predicted"/>
<reference evidence="1 2" key="1">
    <citation type="submission" date="2016-02" db="EMBL/GenBank/DDBJ databases">
        <title>Draft genome sequence of Polaribacter atrinae KACC17473.</title>
        <authorList>
            <person name="Shin S.-K."/>
            <person name="Yi H."/>
        </authorList>
    </citation>
    <scope>NUCLEOTIDE SEQUENCE [LARGE SCALE GENOMIC DNA]</scope>
    <source>
        <strain evidence="1 2">KACC 17473</strain>
    </source>
</reference>
<keyword evidence="2" id="KW-1185">Reference proteome</keyword>
<dbReference type="EMBL" id="LVWE01000028">
    <property type="protein sequence ID" value="OAD45424.1"/>
    <property type="molecule type" value="Genomic_DNA"/>
</dbReference>
<name>A0A176TC63_9FLAO</name>
<comment type="caution">
    <text evidence="1">The sequence shown here is derived from an EMBL/GenBank/DDBJ whole genome shotgun (WGS) entry which is preliminary data.</text>
</comment>
<dbReference type="Proteomes" id="UP000076923">
    <property type="component" value="Unassembled WGS sequence"/>
</dbReference>
<sequence>MRHTKKIIERLKKSQEVHKLESEKIESREITNKLKLKSVISPKKIYRLFKKFLIVPYDGKTPLLSGFIIDTKFERRIINSILLSFEFDKKRHPKFSYKSRVTKYDTKYPFIYLKKHPILENLTAIEINNIRAIIIIMQNEKCFNNFNPLLASKIIANNFYCEEKNSNNSVANNRKIFNQHFIKGSKNSSKYTPISSAVKLHKIKHNFK</sequence>
<evidence type="ECO:0000313" key="1">
    <source>
        <dbReference type="EMBL" id="OAD45424.1"/>
    </source>
</evidence>
<protein>
    <submittedName>
        <fullName evidence="1">Uncharacterized protein</fullName>
    </submittedName>
</protein>